<name>A0AA88DPP4_FICCA</name>
<proteinExistence type="predicted"/>
<sequence>MTLSWRRLVNSGARVGEEYEIVTPTCFVQSRLRLSPCGFGCCIHHDFRLAIQPFSLSQELWASHLLSSRLAILRERPATATLRLQATVPSGNGARGVDAWRQRQRQDGDGDNDGNLYLTSTVMEASREYYGIY</sequence>
<dbReference type="AlphaFoldDB" id="A0AA88DPP4"/>
<keyword evidence="3" id="KW-1185">Reference proteome</keyword>
<comment type="caution">
    <text evidence="2">The sequence shown here is derived from an EMBL/GenBank/DDBJ whole genome shotgun (WGS) entry which is preliminary data.</text>
</comment>
<reference evidence="2" key="1">
    <citation type="submission" date="2023-07" db="EMBL/GenBank/DDBJ databases">
        <title>draft genome sequence of fig (Ficus carica).</title>
        <authorList>
            <person name="Takahashi T."/>
            <person name="Nishimura K."/>
        </authorList>
    </citation>
    <scope>NUCLEOTIDE SEQUENCE</scope>
</reference>
<accession>A0AA88DPP4</accession>
<dbReference type="Proteomes" id="UP001187192">
    <property type="component" value="Unassembled WGS sequence"/>
</dbReference>
<evidence type="ECO:0000313" key="2">
    <source>
        <dbReference type="EMBL" id="GMN59231.1"/>
    </source>
</evidence>
<dbReference type="EMBL" id="BTGU01000085">
    <property type="protein sequence ID" value="GMN59231.1"/>
    <property type="molecule type" value="Genomic_DNA"/>
</dbReference>
<organism evidence="2 3">
    <name type="scientific">Ficus carica</name>
    <name type="common">Common fig</name>
    <dbReference type="NCBI Taxonomy" id="3494"/>
    <lineage>
        <taxon>Eukaryota</taxon>
        <taxon>Viridiplantae</taxon>
        <taxon>Streptophyta</taxon>
        <taxon>Embryophyta</taxon>
        <taxon>Tracheophyta</taxon>
        <taxon>Spermatophyta</taxon>
        <taxon>Magnoliopsida</taxon>
        <taxon>eudicotyledons</taxon>
        <taxon>Gunneridae</taxon>
        <taxon>Pentapetalae</taxon>
        <taxon>rosids</taxon>
        <taxon>fabids</taxon>
        <taxon>Rosales</taxon>
        <taxon>Moraceae</taxon>
        <taxon>Ficeae</taxon>
        <taxon>Ficus</taxon>
    </lineage>
</organism>
<protein>
    <submittedName>
        <fullName evidence="2">Uncharacterized protein</fullName>
    </submittedName>
</protein>
<feature type="compositionally biased region" description="Basic and acidic residues" evidence="1">
    <location>
        <begin position="98"/>
        <end position="108"/>
    </location>
</feature>
<evidence type="ECO:0000313" key="3">
    <source>
        <dbReference type="Proteomes" id="UP001187192"/>
    </source>
</evidence>
<gene>
    <name evidence="2" type="ORF">TIFTF001_028326</name>
</gene>
<feature type="region of interest" description="Disordered" evidence="1">
    <location>
        <begin position="93"/>
        <end position="113"/>
    </location>
</feature>
<evidence type="ECO:0000256" key="1">
    <source>
        <dbReference type="SAM" id="MobiDB-lite"/>
    </source>
</evidence>